<evidence type="ECO:0000256" key="2">
    <source>
        <dbReference type="ARBA" id="ARBA00022723"/>
    </source>
</evidence>
<evidence type="ECO:0000256" key="1">
    <source>
        <dbReference type="ARBA" id="ARBA00001946"/>
    </source>
</evidence>
<evidence type="ECO:0000259" key="4">
    <source>
        <dbReference type="Pfam" id="PF02746"/>
    </source>
</evidence>
<protein>
    <recommendedName>
        <fullName evidence="4">Mandelate racemase/muconate lactonizing enzyme N-terminal domain-containing protein</fullName>
    </recommendedName>
</protein>
<dbReference type="Gene3D" id="3.30.390.10">
    <property type="entry name" value="Enolase-like, N-terminal domain"/>
    <property type="match status" value="1"/>
</dbReference>
<dbReference type="SUPFAM" id="SSF54826">
    <property type="entry name" value="Enolase N-terminal domain-like"/>
    <property type="match status" value="1"/>
</dbReference>
<comment type="cofactor">
    <cofactor evidence="1">
        <name>Mg(2+)</name>
        <dbReference type="ChEBI" id="CHEBI:18420"/>
    </cofactor>
</comment>
<proteinExistence type="predicted"/>
<dbReference type="PANTHER" id="PTHR13794">
    <property type="entry name" value="ENOLASE SUPERFAMILY, MANDELATE RACEMASE"/>
    <property type="match status" value="1"/>
</dbReference>
<keyword evidence="3" id="KW-0460">Magnesium</keyword>
<reference evidence="5" key="1">
    <citation type="submission" date="2018-05" db="EMBL/GenBank/DDBJ databases">
        <authorList>
            <person name="Lanie J.A."/>
            <person name="Ng W.-L."/>
            <person name="Kazmierczak K.M."/>
            <person name="Andrzejewski T.M."/>
            <person name="Davidsen T.M."/>
            <person name="Wayne K.J."/>
            <person name="Tettelin H."/>
            <person name="Glass J.I."/>
            <person name="Rusch D."/>
            <person name="Podicherti R."/>
            <person name="Tsui H.-C.T."/>
            <person name="Winkler M.E."/>
        </authorList>
    </citation>
    <scope>NUCLEOTIDE SEQUENCE</scope>
</reference>
<dbReference type="AlphaFoldDB" id="A0A383B1Z4"/>
<dbReference type="InterPro" id="IPR046945">
    <property type="entry name" value="RHMD-like"/>
</dbReference>
<feature type="non-terminal residue" evidence="5">
    <location>
        <position position="118"/>
    </location>
</feature>
<evidence type="ECO:0000256" key="3">
    <source>
        <dbReference type="ARBA" id="ARBA00022842"/>
    </source>
</evidence>
<dbReference type="InterPro" id="IPR013341">
    <property type="entry name" value="Mandelate_racemase_N_dom"/>
</dbReference>
<dbReference type="InterPro" id="IPR029017">
    <property type="entry name" value="Enolase-like_N"/>
</dbReference>
<gene>
    <name evidence="5" type="ORF">METZ01_LOCUS466684</name>
</gene>
<name>A0A383B1Z4_9ZZZZ</name>
<keyword evidence="2" id="KW-0479">Metal-binding</keyword>
<organism evidence="5">
    <name type="scientific">marine metagenome</name>
    <dbReference type="NCBI Taxonomy" id="408172"/>
    <lineage>
        <taxon>unclassified sequences</taxon>
        <taxon>metagenomes</taxon>
        <taxon>ecological metagenomes</taxon>
    </lineage>
</organism>
<dbReference type="EMBL" id="UINC01196704">
    <property type="protein sequence ID" value="SVE13830.1"/>
    <property type="molecule type" value="Genomic_DNA"/>
</dbReference>
<evidence type="ECO:0000313" key="5">
    <source>
        <dbReference type="EMBL" id="SVE13830.1"/>
    </source>
</evidence>
<dbReference type="GO" id="GO:0016836">
    <property type="term" value="F:hydro-lyase activity"/>
    <property type="evidence" value="ECO:0007669"/>
    <property type="project" value="TreeGrafter"/>
</dbReference>
<dbReference type="GO" id="GO:0016052">
    <property type="term" value="P:carbohydrate catabolic process"/>
    <property type="evidence" value="ECO:0007669"/>
    <property type="project" value="TreeGrafter"/>
</dbReference>
<sequence length="118" mass="12241">MKITKTQVQVLHAPADEALVDVQPKSGGMRAFVTIKMQTDEGIEGIGLTFAPAMGLSPMAPALASAVEALCELTEGQDPMEIEAVMQGLKEKTTGSGPGGILTLAMAAVDMALWDIKG</sequence>
<feature type="domain" description="Mandelate racemase/muconate lactonizing enzyme N-terminal" evidence="4">
    <location>
        <begin position="25"/>
        <end position="118"/>
    </location>
</feature>
<dbReference type="GO" id="GO:0000287">
    <property type="term" value="F:magnesium ion binding"/>
    <property type="evidence" value="ECO:0007669"/>
    <property type="project" value="TreeGrafter"/>
</dbReference>
<accession>A0A383B1Z4</accession>
<dbReference type="PANTHER" id="PTHR13794:SF58">
    <property type="entry name" value="MITOCHONDRIAL ENOLASE SUPERFAMILY MEMBER 1"/>
    <property type="match status" value="1"/>
</dbReference>
<dbReference type="Pfam" id="PF02746">
    <property type="entry name" value="MR_MLE_N"/>
    <property type="match status" value="1"/>
</dbReference>